<evidence type="ECO:0000256" key="2">
    <source>
        <dbReference type="ARBA" id="ARBA00022614"/>
    </source>
</evidence>
<proteinExistence type="predicted"/>
<dbReference type="InterPro" id="IPR027038">
    <property type="entry name" value="RanGap"/>
</dbReference>
<dbReference type="Gene3D" id="3.80.10.10">
    <property type="entry name" value="Ribonuclease Inhibitor"/>
    <property type="match status" value="2"/>
</dbReference>
<dbReference type="AlphaFoldDB" id="A0AAW2ZCY9"/>
<keyword evidence="3" id="KW-0677">Repeat</keyword>
<keyword evidence="2" id="KW-0433">Leucine-rich repeat</keyword>
<dbReference type="Proteomes" id="UP001431209">
    <property type="component" value="Unassembled WGS sequence"/>
</dbReference>
<dbReference type="GO" id="GO:0048471">
    <property type="term" value="C:perinuclear region of cytoplasm"/>
    <property type="evidence" value="ECO:0007669"/>
    <property type="project" value="TreeGrafter"/>
</dbReference>
<dbReference type="InterPro" id="IPR001611">
    <property type="entry name" value="Leu-rich_rpt"/>
</dbReference>
<gene>
    <name evidence="5" type="ORF">AKO1_012178</name>
</gene>
<dbReference type="PANTHER" id="PTHR24113">
    <property type="entry name" value="RAN GTPASE-ACTIVATING PROTEIN 1"/>
    <property type="match status" value="1"/>
</dbReference>
<dbReference type="SUPFAM" id="SSF50729">
    <property type="entry name" value="PH domain-like"/>
    <property type="match status" value="1"/>
</dbReference>
<keyword evidence="6" id="KW-1185">Reference proteome</keyword>
<dbReference type="SMART" id="SM00368">
    <property type="entry name" value="LRR_RI"/>
    <property type="match status" value="7"/>
</dbReference>
<dbReference type="InterPro" id="IPR032675">
    <property type="entry name" value="LRR_dom_sf"/>
</dbReference>
<evidence type="ECO:0000313" key="6">
    <source>
        <dbReference type="Proteomes" id="UP001431209"/>
    </source>
</evidence>
<dbReference type="PANTHER" id="PTHR24113:SF12">
    <property type="entry name" value="RAN GTPASE-ACTIVATING PROTEIN 1"/>
    <property type="match status" value="1"/>
</dbReference>
<keyword evidence="1" id="KW-0343">GTPase activation</keyword>
<evidence type="ECO:0000313" key="5">
    <source>
        <dbReference type="EMBL" id="KAL0487204.1"/>
    </source>
</evidence>
<dbReference type="GO" id="GO:0005096">
    <property type="term" value="F:GTPase activator activity"/>
    <property type="evidence" value="ECO:0007669"/>
    <property type="project" value="UniProtKB-KW"/>
</dbReference>
<feature type="region of interest" description="Disordered" evidence="4">
    <location>
        <begin position="249"/>
        <end position="270"/>
    </location>
</feature>
<dbReference type="Pfam" id="PF13516">
    <property type="entry name" value="LRR_6"/>
    <property type="match status" value="6"/>
</dbReference>
<reference evidence="5 6" key="1">
    <citation type="submission" date="2024-03" db="EMBL/GenBank/DDBJ databases">
        <title>The Acrasis kona genome and developmental transcriptomes reveal deep origins of eukaryotic multicellular pathways.</title>
        <authorList>
            <person name="Sheikh S."/>
            <person name="Fu C.-J."/>
            <person name="Brown M.W."/>
            <person name="Baldauf S.L."/>
        </authorList>
    </citation>
    <scope>NUCLEOTIDE SEQUENCE [LARGE SCALE GENOMIC DNA]</scope>
    <source>
        <strain evidence="5 6">ATCC MYA-3509</strain>
    </source>
</reference>
<feature type="region of interest" description="Disordered" evidence="4">
    <location>
        <begin position="1"/>
        <end position="31"/>
    </location>
</feature>
<dbReference type="GO" id="GO:0006913">
    <property type="term" value="P:nucleocytoplasmic transport"/>
    <property type="evidence" value="ECO:0007669"/>
    <property type="project" value="TreeGrafter"/>
</dbReference>
<dbReference type="GO" id="GO:0005829">
    <property type="term" value="C:cytosol"/>
    <property type="evidence" value="ECO:0007669"/>
    <property type="project" value="TreeGrafter"/>
</dbReference>
<evidence type="ECO:0008006" key="7">
    <source>
        <dbReference type="Google" id="ProtNLM"/>
    </source>
</evidence>
<organism evidence="5 6">
    <name type="scientific">Acrasis kona</name>
    <dbReference type="NCBI Taxonomy" id="1008807"/>
    <lineage>
        <taxon>Eukaryota</taxon>
        <taxon>Discoba</taxon>
        <taxon>Heterolobosea</taxon>
        <taxon>Tetramitia</taxon>
        <taxon>Eutetramitia</taxon>
        <taxon>Acrasidae</taxon>
        <taxon>Acrasis</taxon>
    </lineage>
</organism>
<evidence type="ECO:0000256" key="1">
    <source>
        <dbReference type="ARBA" id="ARBA00022468"/>
    </source>
</evidence>
<accession>A0AAW2ZCY9</accession>
<sequence length="528" mass="58437">MKLFKRTNKITSPNSPTENVRSPVRSPSAKESNMFASVTSSAVVSDADNIGKLIHPEKLYDEKPGTTGMLSIPANDPFLTEGRIFNDNDNVILKRSFSSKINIKIDKGTKIDREGWLVKEGRVVKNNKLTISKEEMLDTCIIRIAKNRTGVEHLNCLELINTAVSETALPVATASNDDDDDEEEESIRTLFFDAVDDKDRHEWFVAITNKIALLKYQRQMKTSKKKDDPRIINLFDTPNTKEFDLSKASESLADDTQEGPTSPTKNKTSKHYEAMVAVRDPIRLSMTLQTINLEQAQIGDNGVKEIAEALKENKSVTRLNLSGNGITAAGMTFITSMLSTNTTLMYIDLSHNSLVDESIKILCDGALKVNTNINLKTLNLQNNAIADKGVEYFVDSLMSNPKLKSIESLNLSHNQIGDAGCEHIAKLLDFQSKLSNVAMTVIDLGYNLLANDGAKLISKAMGSNKNIKQLNLEFNQIGYQGTKDLAFCCVKNTHVEKLVLGGNRLGEQALYLLANTSMTFPEFMLSSK</sequence>
<dbReference type="EMBL" id="JAOPGA020001316">
    <property type="protein sequence ID" value="KAL0487204.1"/>
    <property type="molecule type" value="Genomic_DNA"/>
</dbReference>
<dbReference type="GO" id="GO:0031267">
    <property type="term" value="F:small GTPase binding"/>
    <property type="evidence" value="ECO:0007669"/>
    <property type="project" value="TreeGrafter"/>
</dbReference>
<evidence type="ECO:0000256" key="3">
    <source>
        <dbReference type="ARBA" id="ARBA00022737"/>
    </source>
</evidence>
<protein>
    <recommendedName>
        <fullName evidence="7">PH domain-containing protein</fullName>
    </recommendedName>
</protein>
<comment type="caution">
    <text evidence="5">The sequence shown here is derived from an EMBL/GenBank/DDBJ whole genome shotgun (WGS) entry which is preliminary data.</text>
</comment>
<name>A0AAW2ZCY9_9EUKA</name>
<dbReference type="SUPFAM" id="SSF52047">
    <property type="entry name" value="RNI-like"/>
    <property type="match status" value="1"/>
</dbReference>
<evidence type="ECO:0000256" key="4">
    <source>
        <dbReference type="SAM" id="MobiDB-lite"/>
    </source>
</evidence>
<feature type="compositionally biased region" description="Polar residues" evidence="4">
    <location>
        <begin position="9"/>
        <end position="20"/>
    </location>
</feature>
<dbReference type="GO" id="GO:0005634">
    <property type="term" value="C:nucleus"/>
    <property type="evidence" value="ECO:0007669"/>
    <property type="project" value="TreeGrafter"/>
</dbReference>